<protein>
    <submittedName>
        <fullName evidence="2">Beta-lactamase</fullName>
    </submittedName>
</protein>
<reference evidence="2 3" key="1">
    <citation type="journal article" date="2010" name="Stand. Genomic Sci.">
        <title>Complete genome sequence of Desulfarculus baarsii type strain (2st14).</title>
        <authorList>
            <person name="Sun H."/>
            <person name="Spring S."/>
            <person name="Lapidus A."/>
            <person name="Davenport K."/>
            <person name="Del Rio T.G."/>
            <person name="Tice H."/>
            <person name="Nolan M."/>
            <person name="Copeland A."/>
            <person name="Cheng J.F."/>
            <person name="Lucas S."/>
            <person name="Tapia R."/>
            <person name="Goodwin L."/>
            <person name="Pitluck S."/>
            <person name="Ivanova N."/>
            <person name="Pagani I."/>
            <person name="Mavromatis K."/>
            <person name="Ovchinnikova G."/>
            <person name="Pati A."/>
            <person name="Chen A."/>
            <person name="Palaniappan K."/>
            <person name="Hauser L."/>
            <person name="Chang Y.J."/>
            <person name="Jeffries C.D."/>
            <person name="Detter J.C."/>
            <person name="Han C."/>
            <person name="Rohde M."/>
            <person name="Brambilla E."/>
            <person name="Goker M."/>
            <person name="Woyke T."/>
            <person name="Bristow J."/>
            <person name="Eisen J.A."/>
            <person name="Markowitz V."/>
            <person name="Hugenholtz P."/>
            <person name="Kyrpides N.C."/>
            <person name="Klenk H.P."/>
            <person name="Land M."/>
        </authorList>
    </citation>
    <scope>NUCLEOTIDE SEQUENCE [LARGE SCALE GENOMIC DNA]</scope>
    <source>
        <strain evidence="3">ATCC 33931 / DSM 2075 / LMG 7858 / VKM B-1802 / 2st14</strain>
    </source>
</reference>
<evidence type="ECO:0000313" key="2">
    <source>
        <dbReference type="EMBL" id="ADK84270.1"/>
    </source>
</evidence>
<dbReference type="SMART" id="SM00849">
    <property type="entry name" value="Lactamase_B"/>
    <property type="match status" value="1"/>
</dbReference>
<dbReference type="EMBL" id="CP002085">
    <property type="protein sequence ID" value="ADK84270.1"/>
    <property type="molecule type" value="Genomic_DNA"/>
</dbReference>
<dbReference type="Pfam" id="PF12706">
    <property type="entry name" value="Lactamase_B_2"/>
    <property type="match status" value="1"/>
</dbReference>
<organism evidence="2 3">
    <name type="scientific">Desulfarculus baarsii (strain ATCC 33931 / DSM 2075 / LMG 7858 / VKM B-1802 / 2st14)</name>
    <dbReference type="NCBI Taxonomy" id="644282"/>
    <lineage>
        <taxon>Bacteria</taxon>
        <taxon>Pseudomonadati</taxon>
        <taxon>Thermodesulfobacteriota</taxon>
        <taxon>Desulfarculia</taxon>
        <taxon>Desulfarculales</taxon>
        <taxon>Desulfarculaceae</taxon>
        <taxon>Desulfarculus</taxon>
    </lineage>
</organism>
<dbReference type="eggNOG" id="COG1235">
    <property type="taxonomic scope" value="Bacteria"/>
</dbReference>
<dbReference type="OrthoDB" id="9803916at2"/>
<evidence type="ECO:0000259" key="1">
    <source>
        <dbReference type="SMART" id="SM00849"/>
    </source>
</evidence>
<dbReference type="Gene3D" id="3.60.15.10">
    <property type="entry name" value="Ribonuclease Z/Hydroxyacylglutathione hydrolase-like"/>
    <property type="match status" value="1"/>
</dbReference>
<dbReference type="InterPro" id="IPR036866">
    <property type="entry name" value="RibonucZ/Hydroxyglut_hydro"/>
</dbReference>
<accession>E1QFD4</accession>
<proteinExistence type="predicted"/>
<gene>
    <name evidence="2" type="ordered locus">Deba_0900</name>
</gene>
<sequence length="268" mass="28669">MSLRFCVLASGSKGNATYIEGDGGAILVDAGLSARELQRRMAMAELDPGEIQAVVLTHEHGDHCRGVRVLARRLGVPVLATPKTWAQVQDKKGVAFEPIQAGQALEYCGLHLQPFSVSHDAADPIGLTIGCGGARLGLCTDLGVATKLVQTRLGGCHALILEANHDPEMLSQGPYPPWLKQRVRSRVGHLSNHDSAQLLTELMHVGLGQVVLAHLSETNNFPELARRAAEGVVRWAGLNTRVEVAAQGEPTPVLEVEPRGRAFAEALN</sequence>
<dbReference type="AlphaFoldDB" id="E1QFD4"/>
<dbReference type="InterPro" id="IPR052533">
    <property type="entry name" value="WalJ/YycJ-like"/>
</dbReference>
<evidence type="ECO:0000313" key="3">
    <source>
        <dbReference type="Proteomes" id="UP000009047"/>
    </source>
</evidence>
<dbReference type="PANTHER" id="PTHR47619:SF1">
    <property type="entry name" value="EXODEOXYRIBONUCLEASE WALJ"/>
    <property type="match status" value="1"/>
</dbReference>
<keyword evidence="3" id="KW-1185">Reference proteome</keyword>
<dbReference type="KEGG" id="dbr:Deba_0900"/>
<dbReference type="Proteomes" id="UP000009047">
    <property type="component" value="Chromosome"/>
</dbReference>
<dbReference type="STRING" id="644282.Deba_0900"/>
<dbReference type="RefSeq" id="WP_013257724.1">
    <property type="nucleotide sequence ID" value="NC_014365.1"/>
</dbReference>
<dbReference type="SUPFAM" id="SSF56281">
    <property type="entry name" value="Metallo-hydrolase/oxidoreductase"/>
    <property type="match status" value="1"/>
</dbReference>
<name>E1QFD4_DESB2</name>
<dbReference type="HOGENOM" id="CLU_073253_0_0_7"/>
<feature type="domain" description="Metallo-beta-lactamase" evidence="1">
    <location>
        <begin position="13"/>
        <end position="193"/>
    </location>
</feature>
<dbReference type="InterPro" id="IPR001279">
    <property type="entry name" value="Metallo-B-lactamas"/>
</dbReference>
<dbReference type="PANTHER" id="PTHR47619">
    <property type="entry name" value="METALLO-HYDROLASE YYCJ-RELATED"/>
    <property type="match status" value="1"/>
</dbReference>